<feature type="chain" id="PRO_5045982020" description="CopL family metal-binding regulatory protein" evidence="1">
    <location>
        <begin position="25"/>
        <end position="122"/>
    </location>
</feature>
<evidence type="ECO:0008006" key="4">
    <source>
        <dbReference type="Google" id="ProtNLM"/>
    </source>
</evidence>
<sequence length="122" mass="11904">MRPLIALLCTLSLLLAGASGWATAASTHPVATDAAQALAAAHDCCADAYAADHASPTPANDCGAGCGPAGATTGCCTCLLLPAALPARFLPAASQPARHSPGSAAQNFANAVLAPQFKPPIA</sequence>
<evidence type="ECO:0000313" key="2">
    <source>
        <dbReference type="EMBL" id="GAA4006664.1"/>
    </source>
</evidence>
<proteinExistence type="predicted"/>
<reference evidence="3" key="1">
    <citation type="journal article" date="2019" name="Int. J. Syst. Evol. Microbiol.">
        <title>The Global Catalogue of Microorganisms (GCM) 10K type strain sequencing project: providing services to taxonomists for standard genome sequencing and annotation.</title>
        <authorList>
            <consortium name="The Broad Institute Genomics Platform"/>
            <consortium name="The Broad Institute Genome Sequencing Center for Infectious Disease"/>
            <person name="Wu L."/>
            <person name="Ma J."/>
        </authorList>
    </citation>
    <scope>NUCLEOTIDE SEQUENCE [LARGE SCALE GENOMIC DNA]</scope>
    <source>
        <strain evidence="3">JCM 17561</strain>
    </source>
</reference>
<comment type="caution">
    <text evidence="2">The sequence shown here is derived from an EMBL/GenBank/DDBJ whole genome shotgun (WGS) entry which is preliminary data.</text>
</comment>
<evidence type="ECO:0000256" key="1">
    <source>
        <dbReference type="SAM" id="SignalP"/>
    </source>
</evidence>
<accession>A0ABP7S553</accession>
<gene>
    <name evidence="2" type="ORF">GCM10022279_33180</name>
</gene>
<dbReference type="EMBL" id="BAABBP010000054">
    <property type="protein sequence ID" value="GAA4006664.1"/>
    <property type="molecule type" value="Genomic_DNA"/>
</dbReference>
<feature type="signal peptide" evidence="1">
    <location>
        <begin position="1"/>
        <end position="24"/>
    </location>
</feature>
<evidence type="ECO:0000313" key="3">
    <source>
        <dbReference type="Proteomes" id="UP001501627"/>
    </source>
</evidence>
<protein>
    <recommendedName>
        <fullName evidence="4">CopL family metal-binding regulatory protein</fullName>
    </recommendedName>
</protein>
<keyword evidence="3" id="KW-1185">Reference proteome</keyword>
<organism evidence="2 3">
    <name type="scientific">Comamonas faecalis</name>
    <dbReference type="NCBI Taxonomy" id="1387849"/>
    <lineage>
        <taxon>Bacteria</taxon>
        <taxon>Pseudomonadati</taxon>
        <taxon>Pseudomonadota</taxon>
        <taxon>Betaproteobacteria</taxon>
        <taxon>Burkholderiales</taxon>
        <taxon>Comamonadaceae</taxon>
        <taxon>Comamonas</taxon>
    </lineage>
</organism>
<dbReference type="RefSeq" id="WP_103046440.1">
    <property type="nucleotide sequence ID" value="NZ_BAABBP010000054.1"/>
</dbReference>
<dbReference type="Proteomes" id="UP001501627">
    <property type="component" value="Unassembled WGS sequence"/>
</dbReference>
<keyword evidence="1" id="KW-0732">Signal</keyword>
<name>A0ABP7S553_9BURK</name>